<feature type="region of interest" description="Disordered" evidence="1">
    <location>
        <begin position="157"/>
        <end position="176"/>
    </location>
</feature>
<feature type="region of interest" description="Disordered" evidence="1">
    <location>
        <begin position="698"/>
        <end position="752"/>
    </location>
</feature>
<evidence type="ECO:0000313" key="2">
    <source>
        <dbReference type="EMBL" id="PVU89240.1"/>
    </source>
</evidence>
<evidence type="ECO:0000256" key="1">
    <source>
        <dbReference type="SAM" id="MobiDB-lite"/>
    </source>
</evidence>
<reference evidence="2 3" key="1">
    <citation type="journal article" date="2018" name="MBio">
        <title>Comparative Genomics Reveals the Core Gene Toolbox for the Fungus-Insect Symbiosis.</title>
        <authorList>
            <person name="Wang Y."/>
            <person name="Stata M."/>
            <person name="Wang W."/>
            <person name="Stajich J.E."/>
            <person name="White M.M."/>
            <person name="Moncalvo J.M."/>
        </authorList>
    </citation>
    <scope>NUCLEOTIDE SEQUENCE [LARGE SCALE GENOMIC DNA]</scope>
    <source>
        <strain evidence="2 3">AUS-77-4</strain>
    </source>
</reference>
<sequence length="1805" mass="212018">MSVYNSKLELKSVLRLGDLLQSVPEREITFEEYNSKKRIQLICLWSIAVEFSFKMQAIKTIGIWRKKLLQKKEKDSFLIHRTIDDTYNYSLDFSERSFGNLISNIRNIDIFQKNFVEQSVKFNSYNDMIVDHNSTISRDIKPHAHLQLNIEEDYDNRIERSNSNTRQNNKTYSSSSTNLKPAGLYYIFNRWKKHTLLQEIHNHFKHIKKNQTIYQSLKIWRKRTKEIQRHKKLIFNMKQIDRSNNDRNIELVKIHFKKWFEVSRLISLEKKWQDIRFLSLKNETIYNTKTYDMELSDENMVFLFNNSFSTKIHSFHIWFYWFSLNQKFKIAEKKYASNTISTAFKKIRYQIHNFSDKAESAINFRNKKLALHCINLWKSNSKKVRTLNNKVFEFHMVKIKKSLAGNIDDKNKPYFQTPNVVKEDVDLPHHFKSTLSIELKKWNALRKKFNDNEILIPKTQGPIHSILQSDPENVSHSEESPKKLQVITNYPKLSLESYSQLSKLKSQRIVKQAFSKLKEKQNFICDSLKMAEIHSNTNDLRFCFTKWRNKADNIKKTKKFFSLLPAAIVTSIAIQKKIVLDESLTKNRLLLGKRLCLKFFKFMKTISISYKKNIHLAEKFNEYSLILYFDKWHTNYKLKAEKYKTHENTESYTPKSNIYDNCNSVTVNEYKLNDETQYMIKNQTSCDFHESFLEKRDPINLDSPPIQTTPPKNSNKSEKSNNSYKPNSNTVPKDSLLVSPENNSNAKSSNLLKPRYPTLEKNVYRTTRNNKNKKLVRKNSYFPNNLRQDNRKYKNSSFPKDPKKLFEKSNQHQIFESGTKHQYKITHNTNRKTSIGKLYEKESKNVHGLDDYIIKYTIYQRKLHKGDKITKKKSRSKSKASRSQLHRSRKSSTQKNTFLEENRKNVGIFEKVYPYLLEKSNSYVSNDDVCNTDKKLECLNAPQIELTIPTSPAFFFSFLEIGELESNVTLTESKPNEKLNVSDFKENDDNFYSKSVGKHDIKNVTKDVVSNYESAKSSELYLNTEIFDVYEYQHTNNDLYLNLASLSLKENTSDPNILKSDGFNNSKIGSSSFTNVYQHDLQYFLNTRSNSRNTAKSISYKRTNQFTNISRSDSSPVAGSDYTVFDSDSQHLLGGKIYARIKTSNLLSSKNTFSQTIETLGSRSKENLKEHNTALINYKTKLEIDISRRVLEKWRNLALINSTENLKFKKTRFESVLESRALVSAFHKWCSKLQNIQSANRTSIYHYKRIVLQRLLLAYERSLARKKILVNENLNIPLLDGSSLDFQRIQNILQLQRSTNGLQVLSDAFTFWYSHTTDALIYKMKLTKQFQDAQKKTVLLRYLRLWLRNYIVKKLFRTKENSINTFNESISFETDNNPSKYHIGMGFRENMIKSFEEPQLGNYNIGELVGMRSHGSFVDEFKQSINESWEENYQYYNDESNCYVAENLSNDEIGYSVNYSSFPIPKAQETSKPDLDTYSCTFKSTRHDELELEKVADAFWFSSLASKFLLRMTDIMYERQISSLTTKFEEISIENKTVAENIDENNVTSLQEPNFNSEIVKNNIELPEYTIHKIIPVGNVYSTSKGDSPKQDGDAEFNLNDIESSNNRIETFENSAIIENPENSDNHINYNKETRIKLNLVSALFRRRKLLRMSVSSWIKKSNNISVNVYCHIKSLREAIRNINDGETISDVSEYDSTSLVRKSQDGINCALIDDVMYKLVDQVSDPFNRKKTLSLAFRKWKKAALKRDRPVLNLRTIFADQWHKTNTNRKVFRCWRYRKRSLDKYRKITNLSNEHRTKLNLKEI</sequence>
<dbReference type="Proteomes" id="UP000245699">
    <property type="component" value="Unassembled WGS sequence"/>
</dbReference>
<feature type="region of interest" description="Disordered" evidence="1">
    <location>
        <begin position="867"/>
        <end position="897"/>
    </location>
</feature>
<feature type="compositionally biased region" description="Polar residues" evidence="1">
    <location>
        <begin position="161"/>
        <end position="176"/>
    </location>
</feature>
<comment type="caution">
    <text evidence="2">The sequence shown here is derived from an EMBL/GenBank/DDBJ whole genome shotgun (WGS) entry which is preliminary data.</text>
</comment>
<evidence type="ECO:0008006" key="4">
    <source>
        <dbReference type="Google" id="ProtNLM"/>
    </source>
</evidence>
<feature type="compositionally biased region" description="Low complexity" evidence="1">
    <location>
        <begin position="742"/>
        <end position="752"/>
    </location>
</feature>
<protein>
    <recommendedName>
        <fullName evidence="4">Sfi1 spindle body domain-containing protein</fullName>
    </recommendedName>
</protein>
<feature type="compositionally biased region" description="Low complexity" evidence="1">
    <location>
        <begin position="710"/>
        <end position="729"/>
    </location>
</feature>
<feature type="compositionally biased region" description="Basic residues" evidence="1">
    <location>
        <begin position="867"/>
        <end position="892"/>
    </location>
</feature>
<dbReference type="EMBL" id="MBFT01000563">
    <property type="protein sequence ID" value="PVU89240.1"/>
    <property type="molecule type" value="Genomic_DNA"/>
</dbReference>
<name>A0A2T9YA83_9FUNG</name>
<gene>
    <name evidence="2" type="ORF">BB559_005177</name>
</gene>
<evidence type="ECO:0000313" key="3">
    <source>
        <dbReference type="Proteomes" id="UP000245699"/>
    </source>
</evidence>
<proteinExistence type="predicted"/>
<keyword evidence="3" id="KW-1185">Reference proteome</keyword>
<organism evidence="2 3">
    <name type="scientific">Furculomyces boomerangus</name>
    <dbReference type="NCBI Taxonomy" id="61424"/>
    <lineage>
        <taxon>Eukaryota</taxon>
        <taxon>Fungi</taxon>
        <taxon>Fungi incertae sedis</taxon>
        <taxon>Zoopagomycota</taxon>
        <taxon>Kickxellomycotina</taxon>
        <taxon>Harpellomycetes</taxon>
        <taxon>Harpellales</taxon>
        <taxon>Harpellaceae</taxon>
        <taxon>Furculomyces</taxon>
    </lineage>
</organism>
<accession>A0A2T9YA83</accession>